<evidence type="ECO:0000256" key="1">
    <source>
        <dbReference type="ARBA" id="ARBA00004365"/>
    </source>
</evidence>
<dbReference type="OrthoDB" id="9802553at2"/>
<sequence>MGTEFGSLSTALTALQAERKALEVTGQNIANASTSGYTRQRAVFQGIGGSVVPAMYSRSDGVGAGVVVSEVQRLQNAFLEQRANTENGTLAFLQGSQQTLADIENSFGEPSTTGIQSLLTTFWNGWDDVANNPADTAARTALIGDAQALASGLNVAAGALSAQWASSRQSLQSVVDQVNAAAQDIAALNKAIVAATSAGNQPNDLEDQRDVLIRKLASLVGVTTKPKTDGSTDVLLGGSSLVSGSLARQLQLGGGTAIDQVSTTPVTLTWTDTGTTAAVSSGQGAALLTALNVTIPSYAGQLDSVANQLVTTVNTQHQLGYDLNGNAGGNFFDPTGTTAATIKVAITDPALVAASSVPPSAGQPSLDGGNAQALANMSGTGADAAYRKMIVALGSESNTIQQRTTTQQSVVNQVEASRDSASGVDLDEEQTNLITFQHAYDAAAKYLSVIDSILDTLINHTLA</sequence>
<dbReference type="InterPro" id="IPR002371">
    <property type="entry name" value="FlgK"/>
</dbReference>
<accession>A0LT45</accession>
<organism evidence="11 12">
    <name type="scientific">Acidothermus cellulolyticus (strain ATCC 43068 / DSM 8971 / 11B)</name>
    <dbReference type="NCBI Taxonomy" id="351607"/>
    <lineage>
        <taxon>Bacteria</taxon>
        <taxon>Bacillati</taxon>
        <taxon>Actinomycetota</taxon>
        <taxon>Actinomycetes</taxon>
        <taxon>Acidothermales</taxon>
        <taxon>Acidothermaceae</taxon>
        <taxon>Acidothermus</taxon>
    </lineage>
</organism>
<gene>
    <name evidence="7" type="primary">flgK</name>
    <name evidence="11" type="ordered locus">Acel_0832</name>
</gene>
<dbReference type="Pfam" id="PF22638">
    <property type="entry name" value="FlgK_D1"/>
    <property type="match status" value="1"/>
</dbReference>
<keyword evidence="11" id="KW-0966">Cell projection</keyword>
<evidence type="ECO:0000256" key="5">
    <source>
        <dbReference type="ARBA" id="ARBA00022525"/>
    </source>
</evidence>
<comment type="similarity">
    <text evidence="3 7">Belongs to the flagella basal body rod proteins family.</text>
</comment>
<dbReference type="EMBL" id="CP000481">
    <property type="protein sequence ID" value="ABK52605.1"/>
    <property type="molecule type" value="Genomic_DNA"/>
</dbReference>
<feature type="domain" description="Flagellar basal-body/hook protein C-terminal" evidence="9">
    <location>
        <begin position="420"/>
        <end position="459"/>
    </location>
</feature>
<dbReference type="STRING" id="351607.Acel_0832"/>
<reference evidence="11 12" key="1">
    <citation type="journal article" date="2009" name="Genome Res.">
        <title>Complete genome of the cellulolytic thermophile Acidothermus cellulolyticus 11B provides insights into its ecophysiological and evolutionary adaptations.</title>
        <authorList>
            <person name="Barabote R.D."/>
            <person name="Xie G."/>
            <person name="Leu D.H."/>
            <person name="Normand P."/>
            <person name="Necsulea A."/>
            <person name="Daubin V."/>
            <person name="Medigue C."/>
            <person name="Adney W.S."/>
            <person name="Xu X.C."/>
            <person name="Lapidus A."/>
            <person name="Parales R.E."/>
            <person name="Detter C."/>
            <person name="Pujic P."/>
            <person name="Bruce D."/>
            <person name="Lavire C."/>
            <person name="Challacombe J.F."/>
            <person name="Brettin T.S."/>
            <person name="Berry A.M."/>
        </authorList>
    </citation>
    <scope>NUCLEOTIDE SEQUENCE [LARGE SCALE GENOMIC DNA]</scope>
    <source>
        <strain evidence="12">ATCC 43068 / DSM 8971 / 11B</strain>
    </source>
</reference>
<dbReference type="InParanoid" id="A0LT45"/>
<feature type="domain" description="Flagellar basal body rod protein N-terminal" evidence="8">
    <location>
        <begin position="8"/>
        <end position="38"/>
    </location>
</feature>
<dbReference type="PANTHER" id="PTHR30033">
    <property type="entry name" value="FLAGELLAR HOOK-ASSOCIATED PROTEIN 1"/>
    <property type="match status" value="1"/>
</dbReference>
<evidence type="ECO:0000256" key="3">
    <source>
        <dbReference type="ARBA" id="ARBA00009677"/>
    </source>
</evidence>
<dbReference type="PANTHER" id="PTHR30033:SF1">
    <property type="entry name" value="FLAGELLAR HOOK-ASSOCIATED PROTEIN 1"/>
    <property type="match status" value="1"/>
</dbReference>
<keyword evidence="6 7" id="KW-0975">Bacterial flagellum</keyword>
<evidence type="ECO:0000256" key="2">
    <source>
        <dbReference type="ARBA" id="ARBA00004613"/>
    </source>
</evidence>
<evidence type="ECO:0000256" key="4">
    <source>
        <dbReference type="ARBA" id="ARBA00016244"/>
    </source>
</evidence>
<proteinExistence type="inferred from homology"/>
<evidence type="ECO:0000259" key="10">
    <source>
        <dbReference type="Pfam" id="PF22638"/>
    </source>
</evidence>
<dbReference type="PRINTS" id="PR01005">
    <property type="entry name" value="FLGHOOKAP1"/>
</dbReference>
<dbReference type="RefSeq" id="WP_011719668.1">
    <property type="nucleotide sequence ID" value="NC_008578.1"/>
</dbReference>
<keyword evidence="12" id="KW-1185">Reference proteome</keyword>
<comment type="subcellular location">
    <subcellularLocation>
        <location evidence="1 7">Bacterial flagellum</location>
    </subcellularLocation>
    <subcellularLocation>
        <location evidence="2 7">Secreted</location>
    </subcellularLocation>
</comment>
<evidence type="ECO:0000256" key="6">
    <source>
        <dbReference type="ARBA" id="ARBA00023143"/>
    </source>
</evidence>
<evidence type="ECO:0000259" key="9">
    <source>
        <dbReference type="Pfam" id="PF06429"/>
    </source>
</evidence>
<dbReference type="HOGENOM" id="CLU_012762_1_0_11"/>
<dbReference type="InterPro" id="IPR001444">
    <property type="entry name" value="Flag_bb_rod_N"/>
</dbReference>
<evidence type="ECO:0000259" key="8">
    <source>
        <dbReference type="Pfam" id="PF00460"/>
    </source>
</evidence>
<dbReference type="InterPro" id="IPR053927">
    <property type="entry name" value="FlgK_helical"/>
</dbReference>
<dbReference type="KEGG" id="ace:Acel_0832"/>
<dbReference type="eggNOG" id="COG1256">
    <property type="taxonomic scope" value="Bacteria"/>
</dbReference>
<keyword evidence="11" id="KW-0969">Cilium</keyword>
<keyword evidence="11" id="KW-0282">Flagellum</keyword>
<dbReference type="GO" id="GO:0005198">
    <property type="term" value="F:structural molecule activity"/>
    <property type="evidence" value="ECO:0007669"/>
    <property type="project" value="UniProtKB-UniRule"/>
</dbReference>
<dbReference type="AlphaFoldDB" id="A0LT45"/>
<dbReference type="InterPro" id="IPR010930">
    <property type="entry name" value="Flg_bb/hook_C_dom"/>
</dbReference>
<dbReference type="GO" id="GO:0005576">
    <property type="term" value="C:extracellular region"/>
    <property type="evidence" value="ECO:0007669"/>
    <property type="project" value="UniProtKB-SubCell"/>
</dbReference>
<dbReference type="GO" id="GO:0009424">
    <property type="term" value="C:bacterial-type flagellum hook"/>
    <property type="evidence" value="ECO:0007669"/>
    <property type="project" value="UniProtKB-UniRule"/>
</dbReference>
<feature type="domain" description="Flagellar hook-associated protein FlgK helical" evidence="10">
    <location>
        <begin position="101"/>
        <end position="332"/>
    </location>
</feature>
<dbReference type="Pfam" id="PF00460">
    <property type="entry name" value="Flg_bb_rod"/>
    <property type="match status" value="1"/>
</dbReference>
<dbReference type="GO" id="GO:0044780">
    <property type="term" value="P:bacterial-type flagellum assembly"/>
    <property type="evidence" value="ECO:0007669"/>
    <property type="project" value="InterPro"/>
</dbReference>
<protein>
    <recommendedName>
        <fullName evidence="4 7">Flagellar hook-associated protein 1</fullName>
        <shortName evidence="7">HAP1</shortName>
    </recommendedName>
</protein>
<dbReference type="Proteomes" id="UP000008221">
    <property type="component" value="Chromosome"/>
</dbReference>
<evidence type="ECO:0000313" key="11">
    <source>
        <dbReference type="EMBL" id="ABK52605.1"/>
    </source>
</evidence>
<keyword evidence="5 7" id="KW-0964">Secreted</keyword>
<evidence type="ECO:0000313" key="12">
    <source>
        <dbReference type="Proteomes" id="UP000008221"/>
    </source>
</evidence>
<dbReference type="SUPFAM" id="SSF64518">
    <property type="entry name" value="Phase 1 flagellin"/>
    <property type="match status" value="1"/>
</dbReference>
<name>A0LT45_ACIC1</name>
<dbReference type="NCBIfam" id="TIGR02492">
    <property type="entry name" value="flgK_ends"/>
    <property type="match status" value="1"/>
</dbReference>
<dbReference type="Pfam" id="PF06429">
    <property type="entry name" value="Flg_bbr_C"/>
    <property type="match status" value="1"/>
</dbReference>
<evidence type="ECO:0000256" key="7">
    <source>
        <dbReference type="RuleBase" id="RU362065"/>
    </source>
</evidence>